<proteinExistence type="inferred from homology"/>
<dbReference type="KEGG" id="sur:STAUR_0533"/>
<dbReference type="GO" id="GO:0004497">
    <property type="term" value="F:monooxygenase activity"/>
    <property type="evidence" value="ECO:0007669"/>
    <property type="project" value="UniProtKB-KW"/>
</dbReference>
<dbReference type="AlphaFoldDB" id="E3FTC3"/>
<dbReference type="PRINTS" id="PR00385">
    <property type="entry name" value="P450"/>
</dbReference>
<dbReference type="GO" id="GO:0016705">
    <property type="term" value="F:oxidoreductase activity, acting on paired donors, with incorporation or reduction of molecular oxygen"/>
    <property type="evidence" value="ECO:0007669"/>
    <property type="project" value="InterPro"/>
</dbReference>
<evidence type="ECO:0000313" key="9">
    <source>
        <dbReference type="EMBL" id="ADO68337.1"/>
    </source>
</evidence>
<dbReference type="OrthoDB" id="9764248at2"/>
<protein>
    <submittedName>
        <fullName evidence="9">Cytochrome P450</fullName>
        <ecNumber evidence="9">1.14.15.3</ecNumber>
    </submittedName>
</protein>
<keyword evidence="10" id="KW-1185">Reference proteome</keyword>
<accession>E3FTC3</accession>
<dbReference type="RefSeq" id="WP_013374206.1">
    <property type="nucleotide sequence ID" value="NC_014623.1"/>
</dbReference>
<dbReference type="InterPro" id="IPR002401">
    <property type="entry name" value="Cyt_P450_E_grp-I"/>
</dbReference>
<reference evidence="9 10" key="1">
    <citation type="journal article" date="2011" name="Mol. Biol. Evol.">
        <title>Comparative genomic analysis of fruiting body formation in Myxococcales.</title>
        <authorList>
            <person name="Huntley S."/>
            <person name="Hamann N."/>
            <person name="Wegener-Feldbrugge S."/>
            <person name="Treuner-Lange A."/>
            <person name="Kube M."/>
            <person name="Reinhardt R."/>
            <person name="Klages S."/>
            <person name="Muller R."/>
            <person name="Ronning C.M."/>
            <person name="Nierman W.C."/>
            <person name="Sogaard-Andersen L."/>
        </authorList>
    </citation>
    <scope>NUCLEOTIDE SEQUENCE [LARGE SCALE GENOMIC DNA]</scope>
    <source>
        <strain evidence="9 10">DW4/3-1</strain>
    </source>
</reference>
<keyword evidence="5 7" id="KW-0408">Iron</keyword>
<dbReference type="HOGENOM" id="CLU_001570_5_1_7"/>
<dbReference type="PANTHER" id="PTHR24291:SF50">
    <property type="entry name" value="BIFUNCTIONAL ALBAFLAVENONE MONOOXYGENASE_TERPENE SYNTHASE"/>
    <property type="match status" value="1"/>
</dbReference>
<evidence type="ECO:0000256" key="2">
    <source>
        <dbReference type="ARBA" id="ARBA00022617"/>
    </source>
</evidence>
<evidence type="ECO:0000256" key="4">
    <source>
        <dbReference type="ARBA" id="ARBA00023002"/>
    </source>
</evidence>
<dbReference type="PRINTS" id="PR00463">
    <property type="entry name" value="EP450I"/>
</dbReference>
<dbReference type="GO" id="GO:0020037">
    <property type="term" value="F:heme binding"/>
    <property type="evidence" value="ECO:0007669"/>
    <property type="project" value="InterPro"/>
</dbReference>
<dbReference type="EMBL" id="CP002271">
    <property type="protein sequence ID" value="ADO68337.1"/>
    <property type="molecule type" value="Genomic_DNA"/>
</dbReference>
<organism evidence="9 10">
    <name type="scientific">Stigmatella aurantiaca (strain DW4/3-1)</name>
    <dbReference type="NCBI Taxonomy" id="378806"/>
    <lineage>
        <taxon>Bacteria</taxon>
        <taxon>Pseudomonadati</taxon>
        <taxon>Myxococcota</taxon>
        <taxon>Myxococcia</taxon>
        <taxon>Myxococcales</taxon>
        <taxon>Cystobacterineae</taxon>
        <taxon>Archangiaceae</taxon>
        <taxon>Stigmatella</taxon>
    </lineage>
</organism>
<dbReference type="eggNOG" id="COG2124">
    <property type="taxonomic scope" value="Bacteria"/>
</dbReference>
<comment type="similarity">
    <text evidence="1 8">Belongs to the cytochrome P450 family.</text>
</comment>
<keyword evidence="3 7" id="KW-0479">Metal-binding</keyword>
<comment type="cofactor">
    <cofactor evidence="7">
        <name>heme</name>
        <dbReference type="ChEBI" id="CHEBI:30413"/>
    </cofactor>
</comment>
<evidence type="ECO:0000256" key="8">
    <source>
        <dbReference type="RuleBase" id="RU000461"/>
    </source>
</evidence>
<dbReference type="Pfam" id="PF00067">
    <property type="entry name" value="p450"/>
    <property type="match status" value="1"/>
</dbReference>
<dbReference type="InterPro" id="IPR017972">
    <property type="entry name" value="Cyt_P450_CS"/>
</dbReference>
<dbReference type="InterPro" id="IPR036396">
    <property type="entry name" value="Cyt_P450_sf"/>
</dbReference>
<dbReference type="CDD" id="cd20620">
    <property type="entry name" value="CYP132-like"/>
    <property type="match status" value="1"/>
</dbReference>
<dbReference type="PANTHER" id="PTHR24291">
    <property type="entry name" value="CYTOCHROME P450 FAMILY 4"/>
    <property type="match status" value="1"/>
</dbReference>
<evidence type="ECO:0000256" key="6">
    <source>
        <dbReference type="ARBA" id="ARBA00023033"/>
    </source>
</evidence>
<name>E3FTC3_STIAD</name>
<evidence type="ECO:0000256" key="3">
    <source>
        <dbReference type="ARBA" id="ARBA00022723"/>
    </source>
</evidence>
<evidence type="ECO:0000256" key="1">
    <source>
        <dbReference type="ARBA" id="ARBA00010617"/>
    </source>
</evidence>
<sequence>MQTTATKIPAPKGWPLLGVAPEMLRNPLPLISRLTRDYGDVVYMPGVDTYLISEPELVKTILLDAEEYFTKSPKVMKKLSPAIGAGLSTLSGDPWKRQRRMANPAFSRASIATFEGIMQKAIAEAIVEWEARAGETIDVTGEMKRLTLRIVLLCLFSTDVSSRADEIIENLDVLQRYSVHLLWSMMPLPEFIPTRKNREYQKARGTLDSIIYGIIAERRKSGNHDRKDLLAMYMSAVDEETGEGMSDEQLRHELMNLFLAGHDTTANGLAFTFYLLSKHPEALKRVDEERDAVLGNGRMVTNEDLPQLNYARWSFEEALRIYPPTFAMSRTSVRELKHNDYVIPAGSNIFVCQWALHRNPRLWPNPDHFEPERFSPERSEGRHRFAYLPFGAGPRICIGAHLARTEAQMIIAMLLQRFRLNSEPGYEPRLVARLFVTAEPGISMRLSRR</sequence>
<dbReference type="PROSITE" id="PS00086">
    <property type="entry name" value="CYTOCHROME_P450"/>
    <property type="match status" value="1"/>
</dbReference>
<keyword evidence="6 8" id="KW-0503">Monooxygenase</keyword>
<dbReference type="EC" id="1.14.15.3" evidence="9"/>
<dbReference type="SUPFAM" id="SSF48264">
    <property type="entry name" value="Cytochrome P450"/>
    <property type="match status" value="1"/>
</dbReference>
<evidence type="ECO:0000313" key="10">
    <source>
        <dbReference type="Proteomes" id="UP000001351"/>
    </source>
</evidence>
<feature type="binding site" description="axial binding residue" evidence="7">
    <location>
        <position position="397"/>
    </location>
    <ligand>
        <name>heme</name>
        <dbReference type="ChEBI" id="CHEBI:30413"/>
    </ligand>
    <ligandPart>
        <name>Fe</name>
        <dbReference type="ChEBI" id="CHEBI:18248"/>
    </ligandPart>
</feature>
<gene>
    <name evidence="9" type="ordered locus">STAUR_0533</name>
</gene>
<keyword evidence="2 7" id="KW-0349">Heme</keyword>
<dbReference type="Proteomes" id="UP000001351">
    <property type="component" value="Chromosome"/>
</dbReference>
<dbReference type="Gene3D" id="1.10.630.10">
    <property type="entry name" value="Cytochrome P450"/>
    <property type="match status" value="1"/>
</dbReference>
<dbReference type="STRING" id="378806.STAUR_0533"/>
<dbReference type="InterPro" id="IPR001128">
    <property type="entry name" value="Cyt_P450"/>
</dbReference>
<keyword evidence="4 8" id="KW-0560">Oxidoreductase</keyword>
<evidence type="ECO:0000256" key="7">
    <source>
        <dbReference type="PIRSR" id="PIRSR602401-1"/>
    </source>
</evidence>
<evidence type="ECO:0000256" key="5">
    <source>
        <dbReference type="ARBA" id="ARBA00023004"/>
    </source>
</evidence>
<dbReference type="InterPro" id="IPR050196">
    <property type="entry name" value="Cytochrome_P450_Monoox"/>
</dbReference>
<dbReference type="GO" id="GO:0005506">
    <property type="term" value="F:iron ion binding"/>
    <property type="evidence" value="ECO:0007669"/>
    <property type="project" value="InterPro"/>
</dbReference>